<feature type="domain" description="Major facilitator superfamily (MFS) profile" evidence="16">
    <location>
        <begin position="39"/>
        <end position="479"/>
    </location>
</feature>
<comment type="similarity">
    <text evidence="2">Belongs to the major facilitator superfamily. Sugar transporter (TC 2.A.1.1) family.</text>
</comment>
<dbReference type="InterPro" id="IPR003663">
    <property type="entry name" value="Sugar/inositol_transpt"/>
</dbReference>
<evidence type="ECO:0000256" key="7">
    <source>
        <dbReference type="ARBA" id="ARBA00044637"/>
    </source>
</evidence>
<feature type="region of interest" description="Disordered" evidence="14">
    <location>
        <begin position="1"/>
        <end position="28"/>
    </location>
</feature>
<name>A0A6G0WU54_9STRA</name>
<dbReference type="InterPro" id="IPR036259">
    <property type="entry name" value="MFS_trans_sf"/>
</dbReference>
<evidence type="ECO:0000256" key="6">
    <source>
        <dbReference type="ARBA" id="ARBA00023136"/>
    </source>
</evidence>
<dbReference type="PANTHER" id="PTHR48022:SF2">
    <property type="entry name" value="PLASTIDIC GLUCOSE TRANSPORTER 4"/>
    <property type="match status" value="1"/>
</dbReference>
<comment type="catalytic activity">
    <reaction evidence="9">
        <text>D-xylose(out) = D-xylose(in)</text>
        <dbReference type="Rhea" id="RHEA:78427"/>
        <dbReference type="ChEBI" id="CHEBI:53455"/>
    </reaction>
    <physiologicalReaction direction="left-to-right" evidence="9">
        <dbReference type="Rhea" id="RHEA:78428"/>
    </physiologicalReaction>
</comment>
<sequence length="514" mass="57072">MNARTTSLQDESSSSGEPYESITKNHDSELASSPLMRKSITAALVGAMQFGWMSGEMGYLPFHNSQYCAMPEIPAGQCILFPGHTTAEWTMQATALAVGGAIGALLSAYPADKYGRKRTLGWNGIIMIVGGLIQLISADIYTFAIGRGINGIACGIAVNVITNYLREISPIPWHVFYVTMFQIASTFGSLIVTTLMYAISHVPNEWEYKYFFGGPILLGLIQIVVMRYIIESPTWLIQTQQIEESRQAMNQLYMPGDVESHWMTKVESVGRQAQEIQSSSSKLGLLLSRKYSKQFLIAITLATMVQLCGLSALVAYGPQIFQGIGIRELRLSGTLTNFSRLDYMYLAARYSSKFSRRSLFLVGSVGCVLGAMGFTFCQMYPNETTKWLQLVCFMIFIFSFCFSVGSLGWLVATELVPEALGATSGSISTFFTWVAQFFIGVYFQQISNTKHWGTQAFFIFAVVNLIFFFFVLAFVRDTNNKSTDEVTAIFSPEVNAIDDTDNTFNTSVRTPVME</sequence>
<evidence type="ECO:0000256" key="15">
    <source>
        <dbReference type="SAM" id="Phobius"/>
    </source>
</evidence>
<dbReference type="Proteomes" id="UP000481153">
    <property type="component" value="Unassembled WGS sequence"/>
</dbReference>
<comment type="catalytic activity">
    <reaction evidence="7">
        <text>D-galactose(in) = D-galactose(out)</text>
        <dbReference type="Rhea" id="RHEA:34915"/>
        <dbReference type="ChEBI" id="CHEBI:4139"/>
    </reaction>
    <physiologicalReaction direction="right-to-left" evidence="7">
        <dbReference type="Rhea" id="RHEA:34917"/>
    </physiologicalReaction>
</comment>
<dbReference type="Gene3D" id="1.20.1250.20">
    <property type="entry name" value="MFS general substrate transporter like domains"/>
    <property type="match status" value="1"/>
</dbReference>
<comment type="catalytic activity">
    <reaction evidence="10">
        <text>D-mannose(out) = D-mannose(in)</text>
        <dbReference type="Rhea" id="RHEA:78391"/>
        <dbReference type="ChEBI" id="CHEBI:4208"/>
    </reaction>
    <physiologicalReaction direction="left-to-right" evidence="10">
        <dbReference type="Rhea" id="RHEA:78392"/>
    </physiologicalReaction>
</comment>
<evidence type="ECO:0000256" key="9">
    <source>
        <dbReference type="ARBA" id="ARBA00044656"/>
    </source>
</evidence>
<gene>
    <name evidence="17" type="ORF">Ae201684_011537</name>
</gene>
<keyword evidence="4 15" id="KW-0812">Transmembrane</keyword>
<dbReference type="EMBL" id="VJMJ01000147">
    <property type="protein sequence ID" value="KAF0730985.1"/>
    <property type="molecule type" value="Genomic_DNA"/>
</dbReference>
<protein>
    <recommendedName>
        <fullName evidence="13">Hexose transporter 1</fullName>
    </recommendedName>
</protein>
<evidence type="ECO:0000256" key="1">
    <source>
        <dbReference type="ARBA" id="ARBA00004141"/>
    </source>
</evidence>
<comment type="subcellular location">
    <subcellularLocation>
        <location evidence="1">Membrane</location>
        <topology evidence="1">Multi-pass membrane protein</topology>
    </subcellularLocation>
</comment>
<evidence type="ECO:0000256" key="5">
    <source>
        <dbReference type="ARBA" id="ARBA00022989"/>
    </source>
</evidence>
<evidence type="ECO:0000256" key="2">
    <source>
        <dbReference type="ARBA" id="ARBA00010992"/>
    </source>
</evidence>
<comment type="catalytic activity">
    <reaction evidence="12">
        <text>D-fructose(out) = D-fructose(in)</text>
        <dbReference type="Rhea" id="RHEA:60372"/>
        <dbReference type="ChEBI" id="CHEBI:37721"/>
    </reaction>
    <physiologicalReaction direction="left-to-right" evidence="12">
        <dbReference type="Rhea" id="RHEA:60373"/>
    </physiologicalReaction>
</comment>
<dbReference type="PROSITE" id="PS50850">
    <property type="entry name" value="MFS"/>
    <property type="match status" value="1"/>
</dbReference>
<feature type="compositionally biased region" description="Polar residues" evidence="14">
    <location>
        <begin position="1"/>
        <end position="16"/>
    </location>
</feature>
<feature type="transmembrane region" description="Helical" evidence="15">
    <location>
        <begin position="455"/>
        <end position="475"/>
    </location>
</feature>
<feature type="transmembrane region" description="Helical" evidence="15">
    <location>
        <begin position="295"/>
        <end position="317"/>
    </location>
</feature>
<feature type="transmembrane region" description="Helical" evidence="15">
    <location>
        <begin position="89"/>
        <end position="108"/>
    </location>
</feature>
<organism evidence="17 18">
    <name type="scientific">Aphanomyces euteiches</name>
    <dbReference type="NCBI Taxonomy" id="100861"/>
    <lineage>
        <taxon>Eukaryota</taxon>
        <taxon>Sar</taxon>
        <taxon>Stramenopiles</taxon>
        <taxon>Oomycota</taxon>
        <taxon>Saprolegniomycetes</taxon>
        <taxon>Saprolegniales</taxon>
        <taxon>Verrucalvaceae</taxon>
        <taxon>Aphanomyces</taxon>
    </lineage>
</organism>
<evidence type="ECO:0000259" key="16">
    <source>
        <dbReference type="PROSITE" id="PS50850"/>
    </source>
</evidence>
<feature type="transmembrane region" description="Helical" evidence="15">
    <location>
        <begin position="387"/>
        <end position="412"/>
    </location>
</feature>
<evidence type="ECO:0000313" key="17">
    <source>
        <dbReference type="EMBL" id="KAF0730985.1"/>
    </source>
</evidence>
<feature type="transmembrane region" description="Helical" evidence="15">
    <location>
        <begin position="177"/>
        <end position="199"/>
    </location>
</feature>
<keyword evidence="5 15" id="KW-1133">Transmembrane helix</keyword>
<dbReference type="SUPFAM" id="SSF103473">
    <property type="entry name" value="MFS general substrate transporter"/>
    <property type="match status" value="1"/>
</dbReference>
<feature type="transmembrane region" description="Helical" evidence="15">
    <location>
        <begin position="120"/>
        <end position="138"/>
    </location>
</feature>
<evidence type="ECO:0000313" key="18">
    <source>
        <dbReference type="Proteomes" id="UP000481153"/>
    </source>
</evidence>
<dbReference type="GO" id="GO:0005351">
    <property type="term" value="F:carbohydrate:proton symporter activity"/>
    <property type="evidence" value="ECO:0007669"/>
    <property type="project" value="TreeGrafter"/>
</dbReference>
<dbReference type="VEuPathDB" id="FungiDB:AeMF1_015202"/>
<dbReference type="PRINTS" id="PR00171">
    <property type="entry name" value="SUGRTRNSPORT"/>
</dbReference>
<evidence type="ECO:0000256" key="11">
    <source>
        <dbReference type="ARBA" id="ARBA00044668"/>
    </source>
</evidence>
<proteinExistence type="inferred from homology"/>
<feature type="transmembrane region" description="Helical" evidence="15">
    <location>
        <begin position="211"/>
        <end position="230"/>
    </location>
</feature>
<keyword evidence="18" id="KW-1185">Reference proteome</keyword>
<feature type="transmembrane region" description="Helical" evidence="15">
    <location>
        <begin position="359"/>
        <end position="381"/>
    </location>
</feature>
<dbReference type="Pfam" id="PF00083">
    <property type="entry name" value="Sugar_tr"/>
    <property type="match status" value="1"/>
</dbReference>
<dbReference type="InterPro" id="IPR005829">
    <property type="entry name" value="Sugar_transporter_CS"/>
</dbReference>
<evidence type="ECO:0000256" key="12">
    <source>
        <dbReference type="ARBA" id="ARBA00044710"/>
    </source>
</evidence>
<comment type="catalytic activity">
    <reaction evidence="8">
        <text>D-glucose(out) = D-glucose(in)</text>
        <dbReference type="Rhea" id="RHEA:60376"/>
        <dbReference type="ChEBI" id="CHEBI:4167"/>
    </reaction>
    <physiologicalReaction direction="left-to-right" evidence="8">
        <dbReference type="Rhea" id="RHEA:60377"/>
    </physiologicalReaction>
</comment>
<feature type="transmembrane region" description="Helical" evidence="15">
    <location>
        <begin position="419"/>
        <end position="443"/>
    </location>
</feature>
<comment type="caution">
    <text evidence="17">The sequence shown here is derived from an EMBL/GenBank/DDBJ whole genome shotgun (WGS) entry which is preliminary data.</text>
</comment>
<dbReference type="AlphaFoldDB" id="A0A6G0WU54"/>
<evidence type="ECO:0000256" key="8">
    <source>
        <dbReference type="ARBA" id="ARBA00044648"/>
    </source>
</evidence>
<comment type="subunit">
    <text evidence="3">Homodimer.</text>
</comment>
<evidence type="ECO:0000256" key="14">
    <source>
        <dbReference type="SAM" id="MobiDB-lite"/>
    </source>
</evidence>
<dbReference type="PANTHER" id="PTHR48022">
    <property type="entry name" value="PLASTIDIC GLUCOSE TRANSPORTER 4"/>
    <property type="match status" value="1"/>
</dbReference>
<keyword evidence="6 15" id="KW-0472">Membrane</keyword>
<accession>A0A6G0WU54</accession>
<dbReference type="GO" id="GO:0016020">
    <property type="term" value="C:membrane"/>
    <property type="evidence" value="ECO:0007669"/>
    <property type="project" value="UniProtKB-SubCell"/>
</dbReference>
<evidence type="ECO:0000256" key="4">
    <source>
        <dbReference type="ARBA" id="ARBA00022692"/>
    </source>
</evidence>
<dbReference type="InterPro" id="IPR020846">
    <property type="entry name" value="MFS_dom"/>
</dbReference>
<evidence type="ECO:0000256" key="10">
    <source>
        <dbReference type="ARBA" id="ARBA00044662"/>
    </source>
</evidence>
<dbReference type="InterPro" id="IPR050360">
    <property type="entry name" value="MFS_Sugar_Transporters"/>
</dbReference>
<evidence type="ECO:0000256" key="3">
    <source>
        <dbReference type="ARBA" id="ARBA00011738"/>
    </source>
</evidence>
<reference evidence="17 18" key="1">
    <citation type="submission" date="2019-07" db="EMBL/GenBank/DDBJ databases">
        <title>Genomics analysis of Aphanomyces spp. identifies a new class of oomycete effector associated with host adaptation.</title>
        <authorList>
            <person name="Gaulin E."/>
        </authorList>
    </citation>
    <scope>NUCLEOTIDE SEQUENCE [LARGE SCALE GENOMIC DNA]</scope>
    <source>
        <strain evidence="17 18">ATCC 201684</strain>
    </source>
</reference>
<evidence type="ECO:0000256" key="13">
    <source>
        <dbReference type="ARBA" id="ARBA00044780"/>
    </source>
</evidence>
<comment type="catalytic activity">
    <reaction evidence="11">
        <text>D-glucosamine(out) = D-glucosamine(in)</text>
        <dbReference type="Rhea" id="RHEA:78423"/>
        <dbReference type="ChEBI" id="CHEBI:58723"/>
    </reaction>
    <physiologicalReaction direction="left-to-right" evidence="11">
        <dbReference type="Rhea" id="RHEA:78424"/>
    </physiologicalReaction>
</comment>
<dbReference type="PROSITE" id="PS00216">
    <property type="entry name" value="SUGAR_TRANSPORT_1"/>
    <property type="match status" value="1"/>
</dbReference>
<dbReference type="InterPro" id="IPR005828">
    <property type="entry name" value="MFS_sugar_transport-like"/>
</dbReference>